<reference evidence="3 4" key="1">
    <citation type="submission" date="2018-11" db="EMBL/GenBank/DDBJ databases">
        <title>Sequencing the genomes of 1000 actinobacteria strains.</title>
        <authorList>
            <person name="Klenk H.-P."/>
        </authorList>
    </citation>
    <scope>NUCLEOTIDE SEQUENCE [LARGE SCALE GENOMIC DNA]</scope>
    <source>
        <strain evidence="3 4">DSM 44254</strain>
    </source>
</reference>
<dbReference type="RefSeq" id="WP_123662375.1">
    <property type="nucleotide sequence ID" value="NZ_RJKE01000001.1"/>
</dbReference>
<dbReference type="InterPro" id="IPR020843">
    <property type="entry name" value="ER"/>
</dbReference>
<proteinExistence type="predicted"/>
<dbReference type="InterPro" id="IPR051603">
    <property type="entry name" value="Zinc-ADH_QOR/CCCR"/>
</dbReference>
<dbReference type="AlphaFoldDB" id="A0A3N1CRI7"/>
<dbReference type="Pfam" id="PF13602">
    <property type="entry name" value="ADH_zinc_N_2"/>
    <property type="match status" value="1"/>
</dbReference>
<dbReference type="EMBL" id="RJKE01000001">
    <property type="protein sequence ID" value="ROO83308.1"/>
    <property type="molecule type" value="Genomic_DNA"/>
</dbReference>
<keyword evidence="4" id="KW-1185">Reference proteome</keyword>
<protein>
    <submittedName>
        <fullName evidence="3">NADPH:quinone reductase-like Zn-dependent oxidoreductase</fullName>
    </submittedName>
</protein>
<dbReference type="OrthoDB" id="2665481at2"/>
<dbReference type="GO" id="GO:0016491">
    <property type="term" value="F:oxidoreductase activity"/>
    <property type="evidence" value="ECO:0007669"/>
    <property type="project" value="InterPro"/>
</dbReference>
<dbReference type="Pfam" id="PF08240">
    <property type="entry name" value="ADH_N"/>
    <property type="match status" value="1"/>
</dbReference>
<dbReference type="InterPro" id="IPR013154">
    <property type="entry name" value="ADH-like_N"/>
</dbReference>
<evidence type="ECO:0000259" key="2">
    <source>
        <dbReference type="SMART" id="SM00829"/>
    </source>
</evidence>
<dbReference type="CDD" id="cd05289">
    <property type="entry name" value="MDR_like_2"/>
    <property type="match status" value="1"/>
</dbReference>
<evidence type="ECO:0000313" key="3">
    <source>
        <dbReference type="EMBL" id="ROO83308.1"/>
    </source>
</evidence>
<comment type="caution">
    <text evidence="3">The sequence shown here is derived from an EMBL/GenBank/DDBJ whole genome shotgun (WGS) entry which is preliminary data.</text>
</comment>
<evidence type="ECO:0000256" key="1">
    <source>
        <dbReference type="ARBA" id="ARBA00022857"/>
    </source>
</evidence>
<dbReference type="SUPFAM" id="SSF51735">
    <property type="entry name" value="NAD(P)-binding Rossmann-fold domains"/>
    <property type="match status" value="1"/>
</dbReference>
<evidence type="ECO:0000313" key="4">
    <source>
        <dbReference type="Proteomes" id="UP000272400"/>
    </source>
</evidence>
<dbReference type="SMART" id="SM00829">
    <property type="entry name" value="PKS_ER"/>
    <property type="match status" value="1"/>
</dbReference>
<dbReference type="Proteomes" id="UP000272400">
    <property type="component" value="Unassembled WGS sequence"/>
</dbReference>
<organism evidence="3 4">
    <name type="scientific">Actinocorallia herbida</name>
    <dbReference type="NCBI Taxonomy" id="58109"/>
    <lineage>
        <taxon>Bacteria</taxon>
        <taxon>Bacillati</taxon>
        <taxon>Actinomycetota</taxon>
        <taxon>Actinomycetes</taxon>
        <taxon>Streptosporangiales</taxon>
        <taxon>Thermomonosporaceae</taxon>
        <taxon>Actinocorallia</taxon>
    </lineage>
</organism>
<feature type="domain" description="Enoyl reductase (ER)" evidence="2">
    <location>
        <begin position="10"/>
        <end position="312"/>
    </location>
</feature>
<sequence length="314" mass="32701">MRAVAVADFGATPEMMELPAPEAGPGEILVRLRVAGVNPFDWKAADGAMRGNVDHHFPMIMGSDGAGVVEKVGPGVSRFKVGDAVYGQFMRVQKGLGSYADYAVAEEHGPVSTFPEGLPYTWAAALPTASSTAYNLVETTKIEPGTVVLVNGATGGVGQSAVQLAANKGAHVIGTTEPEMADYLMELGAMETVDFTRGQVVEDVMAAHPGGIDVVIDLVTTTRGDTPLAAVLRRGGIFISTLGAADPDALAAIDIQGANLFNRTTAELLGLLAELADGGRLKIRIEHEVRLEEAPETIAALRSGKAKGKTVIVL</sequence>
<name>A0A3N1CRI7_9ACTN</name>
<accession>A0A3N1CRI7</accession>
<gene>
    <name evidence="3" type="ORF">EDD29_0804</name>
</gene>
<dbReference type="InterPro" id="IPR011032">
    <property type="entry name" value="GroES-like_sf"/>
</dbReference>
<dbReference type="Gene3D" id="3.90.180.10">
    <property type="entry name" value="Medium-chain alcohol dehydrogenases, catalytic domain"/>
    <property type="match status" value="1"/>
</dbReference>
<dbReference type="PANTHER" id="PTHR44154">
    <property type="entry name" value="QUINONE OXIDOREDUCTASE"/>
    <property type="match status" value="1"/>
</dbReference>
<dbReference type="InterPro" id="IPR036291">
    <property type="entry name" value="NAD(P)-bd_dom_sf"/>
</dbReference>
<dbReference type="SUPFAM" id="SSF50129">
    <property type="entry name" value="GroES-like"/>
    <property type="match status" value="1"/>
</dbReference>
<dbReference type="PANTHER" id="PTHR44154:SF1">
    <property type="entry name" value="QUINONE OXIDOREDUCTASE"/>
    <property type="match status" value="1"/>
</dbReference>
<keyword evidence="1" id="KW-0521">NADP</keyword>
<dbReference type="Gene3D" id="3.40.50.720">
    <property type="entry name" value="NAD(P)-binding Rossmann-like Domain"/>
    <property type="match status" value="1"/>
</dbReference>